<keyword evidence="2" id="KW-1185">Reference proteome</keyword>
<protein>
    <submittedName>
        <fullName evidence="1">Uncharacterized protein</fullName>
    </submittedName>
</protein>
<dbReference type="EMBL" id="CAJVCH010538912">
    <property type="protein sequence ID" value="CAG7826191.1"/>
    <property type="molecule type" value="Genomic_DNA"/>
</dbReference>
<evidence type="ECO:0000313" key="2">
    <source>
        <dbReference type="Proteomes" id="UP000708208"/>
    </source>
</evidence>
<proteinExistence type="predicted"/>
<comment type="caution">
    <text evidence="1">The sequence shown here is derived from an EMBL/GenBank/DDBJ whole genome shotgun (WGS) entry which is preliminary data.</text>
</comment>
<organism evidence="1 2">
    <name type="scientific">Allacma fusca</name>
    <dbReference type="NCBI Taxonomy" id="39272"/>
    <lineage>
        <taxon>Eukaryota</taxon>
        <taxon>Metazoa</taxon>
        <taxon>Ecdysozoa</taxon>
        <taxon>Arthropoda</taxon>
        <taxon>Hexapoda</taxon>
        <taxon>Collembola</taxon>
        <taxon>Symphypleona</taxon>
        <taxon>Sminthuridae</taxon>
        <taxon>Allacma</taxon>
    </lineage>
</organism>
<feature type="non-terminal residue" evidence="1">
    <location>
        <position position="63"/>
    </location>
</feature>
<evidence type="ECO:0000313" key="1">
    <source>
        <dbReference type="EMBL" id="CAG7826191.1"/>
    </source>
</evidence>
<reference evidence="1" key="1">
    <citation type="submission" date="2021-06" db="EMBL/GenBank/DDBJ databases">
        <authorList>
            <person name="Hodson N. C."/>
            <person name="Mongue J. A."/>
            <person name="Jaron S. K."/>
        </authorList>
    </citation>
    <scope>NUCLEOTIDE SEQUENCE</scope>
</reference>
<dbReference type="AlphaFoldDB" id="A0A8J2L4N9"/>
<name>A0A8J2L4N9_9HEXA</name>
<dbReference type="Proteomes" id="UP000708208">
    <property type="component" value="Unassembled WGS sequence"/>
</dbReference>
<gene>
    <name evidence="1" type="ORF">AFUS01_LOCUS36256</name>
</gene>
<sequence>MQYAVVEFRGGNYDVVPYKWLFDERKKTYWPSCAKADKITTAVNRISDPDGTWKIHTVKEVHG</sequence>
<accession>A0A8J2L4N9</accession>